<evidence type="ECO:0000256" key="2">
    <source>
        <dbReference type="ARBA" id="ARBA00025265"/>
    </source>
</evidence>
<reference evidence="4" key="2">
    <citation type="submission" date="2019-11" db="EMBL/GenBank/DDBJ databases">
        <title>Characterization of Clostridium perfringens isolates from swine manure treated agricultural soils.</title>
        <authorList>
            <person name="Wushke S.T."/>
        </authorList>
    </citation>
    <scope>NUCLEOTIDE SEQUENCE</scope>
    <source>
        <strain evidence="6">X15</strain>
        <strain evidence="5">X26</strain>
        <strain evidence="4">X94</strain>
    </source>
</reference>
<dbReference type="Pfam" id="PF03776">
    <property type="entry name" value="MinE"/>
    <property type="match status" value="1"/>
</dbReference>
<dbReference type="EMBL" id="WNVG01000039">
    <property type="protein sequence ID" value="MDZ5033361.1"/>
    <property type="molecule type" value="Genomic_DNA"/>
</dbReference>
<dbReference type="InterPro" id="IPR036707">
    <property type="entry name" value="MinE_sf"/>
</dbReference>
<dbReference type="EMBL" id="WNUI01000003">
    <property type="protein sequence ID" value="MDZ4907973.1"/>
    <property type="molecule type" value="Genomic_DNA"/>
</dbReference>
<dbReference type="Proteomes" id="UP000250234">
    <property type="component" value="Unassembled WGS sequence"/>
</dbReference>
<evidence type="ECO:0000313" key="8">
    <source>
        <dbReference type="Proteomes" id="UP000250234"/>
    </source>
</evidence>
<dbReference type="GO" id="GO:0032955">
    <property type="term" value="P:regulation of division septum assembly"/>
    <property type="evidence" value="ECO:0007669"/>
    <property type="project" value="InterPro"/>
</dbReference>
<dbReference type="RefSeq" id="WP_011592943.1">
    <property type="nucleotide sequence ID" value="NZ_CABEEQ010000002.1"/>
</dbReference>
<protein>
    <recommendedName>
        <fullName evidence="3">Cell division topological specificity factor</fullName>
    </recommendedName>
</protein>
<keyword evidence="3" id="KW-0131">Cell cycle</keyword>
<dbReference type="InterPro" id="IPR005527">
    <property type="entry name" value="MinE"/>
</dbReference>
<evidence type="ECO:0000256" key="3">
    <source>
        <dbReference type="HAMAP-Rule" id="MF_00262"/>
    </source>
</evidence>
<gene>
    <name evidence="3 7" type="primary">minE</name>
    <name evidence="4" type="ORF">GNF68_02680</name>
    <name evidence="5" type="ORF">GNF79_00220</name>
    <name evidence="6" type="ORF">GNF81_11260</name>
    <name evidence="7" type="ORF">NCTC8081_01944</name>
</gene>
<dbReference type="EMBL" id="UAWO01000002">
    <property type="protein sequence ID" value="SQC08028.1"/>
    <property type="molecule type" value="Genomic_DNA"/>
</dbReference>
<dbReference type="EMBL" id="WNVC01000001">
    <property type="protein sequence ID" value="MDZ4997539.1"/>
    <property type="molecule type" value="Genomic_DNA"/>
</dbReference>
<accession>A0A2X2W651</accession>
<dbReference type="AlphaFoldDB" id="A0A2X2W651"/>
<dbReference type="GO" id="GO:0051301">
    <property type="term" value="P:cell division"/>
    <property type="evidence" value="ECO:0007669"/>
    <property type="project" value="UniProtKB-KW"/>
</dbReference>
<dbReference type="Proteomes" id="UP001289066">
    <property type="component" value="Unassembled WGS sequence"/>
</dbReference>
<dbReference type="Proteomes" id="UP001291306">
    <property type="component" value="Unassembled WGS sequence"/>
</dbReference>
<reference evidence="7 8" key="1">
    <citation type="submission" date="2018-06" db="EMBL/GenBank/DDBJ databases">
        <authorList>
            <consortium name="Pathogen Informatics"/>
            <person name="Doyle S."/>
        </authorList>
    </citation>
    <scope>NUCLEOTIDE SEQUENCE [LARGE SCALE GENOMIC DNA]</scope>
    <source>
        <strain evidence="7 8">NCTC8081</strain>
    </source>
</reference>
<evidence type="ECO:0000313" key="7">
    <source>
        <dbReference type="EMBL" id="SQC08028.1"/>
    </source>
</evidence>
<keyword evidence="3 7" id="KW-0132">Cell division</keyword>
<evidence type="ECO:0000313" key="4">
    <source>
        <dbReference type="EMBL" id="MDZ4907973.1"/>
    </source>
</evidence>
<evidence type="ECO:0000313" key="5">
    <source>
        <dbReference type="EMBL" id="MDZ4997539.1"/>
    </source>
</evidence>
<organism evidence="7 8">
    <name type="scientific">Clostridium perfringens</name>
    <dbReference type="NCBI Taxonomy" id="1502"/>
    <lineage>
        <taxon>Bacteria</taxon>
        <taxon>Bacillati</taxon>
        <taxon>Bacillota</taxon>
        <taxon>Clostridia</taxon>
        <taxon>Eubacteriales</taxon>
        <taxon>Clostridiaceae</taxon>
        <taxon>Clostridium</taxon>
    </lineage>
</organism>
<dbReference type="NCBIfam" id="TIGR01215">
    <property type="entry name" value="minE"/>
    <property type="match status" value="1"/>
</dbReference>
<dbReference type="Gene3D" id="3.30.1070.10">
    <property type="entry name" value="Cell division topological specificity factor MinE"/>
    <property type="match status" value="1"/>
</dbReference>
<dbReference type="HAMAP" id="MF_00262">
    <property type="entry name" value="MinE"/>
    <property type="match status" value="1"/>
</dbReference>
<dbReference type="SUPFAM" id="SSF55229">
    <property type="entry name" value="Cell division protein MinE topological specificity domain"/>
    <property type="match status" value="1"/>
</dbReference>
<sequence>MSFLNVFSSRPTPKQVAKDRLKVILIHDRGELSDEVLDKIRLEILDVLSKYVEIENEDVDITVTKSNAIEGESPSLVANIPIKNIKGKAR</sequence>
<comment type="function">
    <text evidence="2 3">Prevents the cell division inhibition by proteins MinC and MinD at internal division sites while permitting inhibition at polar sites. This ensures cell division at the proper site by restricting the formation of a division septum at the midpoint of the long axis of the cell.</text>
</comment>
<evidence type="ECO:0000313" key="6">
    <source>
        <dbReference type="EMBL" id="MDZ5033361.1"/>
    </source>
</evidence>
<evidence type="ECO:0000256" key="1">
    <source>
        <dbReference type="ARBA" id="ARBA00008168"/>
    </source>
</evidence>
<comment type="similarity">
    <text evidence="1 3">Belongs to the MinE family.</text>
</comment>
<dbReference type="Proteomes" id="UP001288778">
    <property type="component" value="Unassembled WGS sequence"/>
</dbReference>
<name>A0A2X2W651_CLOPF</name>
<proteinExistence type="inferred from homology"/>